<comment type="caution">
    <text evidence="2">The sequence shown here is derived from an EMBL/GenBank/DDBJ whole genome shotgun (WGS) entry which is preliminary data.</text>
</comment>
<evidence type="ECO:0000313" key="2">
    <source>
        <dbReference type="EMBL" id="GGC88875.1"/>
    </source>
</evidence>
<sequence length="238" mass="25460">MMKKLTAAIATASTLGFANMAHAETFETAIGEIDASMTATLASDYIWRGQSQTNGAGAVQASLDFAHESGVFLGAWGSNVADEDFGGASIELDYYVGYGGAITEDISYAVSWNTYTFPQGIDAVDEWIAHVDAYGFSGGVKYAYEPQSALYTYIGYGFELPYDIGLGLHYGRTDTKDPIGASSDEDYADWAVTLGKTMLGIDWALMYSDTNLGNECTAIYVDSDSCDSNVTLSASKSF</sequence>
<keyword evidence="3" id="KW-1185">Reference proteome</keyword>
<gene>
    <name evidence="2" type="ORF">GCM10007418_05670</name>
</gene>
<evidence type="ECO:0008006" key="4">
    <source>
        <dbReference type="Google" id="ProtNLM"/>
    </source>
</evidence>
<evidence type="ECO:0000256" key="1">
    <source>
        <dbReference type="SAM" id="SignalP"/>
    </source>
</evidence>
<accession>A0ABQ1P8J0</accession>
<feature type="chain" id="PRO_5045125388" description="Lipoprotein" evidence="1">
    <location>
        <begin position="24"/>
        <end position="238"/>
    </location>
</feature>
<reference evidence="3" key="1">
    <citation type="journal article" date="2019" name="Int. J. Syst. Evol. Microbiol.">
        <title>The Global Catalogue of Microorganisms (GCM) 10K type strain sequencing project: providing services to taxonomists for standard genome sequencing and annotation.</title>
        <authorList>
            <consortium name="The Broad Institute Genomics Platform"/>
            <consortium name="The Broad Institute Genome Sequencing Center for Infectious Disease"/>
            <person name="Wu L."/>
            <person name="Ma J."/>
        </authorList>
    </citation>
    <scope>NUCLEOTIDE SEQUENCE [LARGE SCALE GENOMIC DNA]</scope>
    <source>
        <strain evidence="3">CGMCC 1.12482</strain>
    </source>
</reference>
<dbReference type="NCBIfam" id="TIGR02001">
    <property type="entry name" value="gcw_chp"/>
    <property type="match status" value="1"/>
</dbReference>
<name>A0ABQ1P8J0_9GAMM</name>
<protein>
    <recommendedName>
        <fullName evidence="4">Lipoprotein</fullName>
    </recommendedName>
</protein>
<organism evidence="2 3">
    <name type="scientific">Halopseudomonas salina</name>
    <dbReference type="NCBI Taxonomy" id="1323744"/>
    <lineage>
        <taxon>Bacteria</taxon>
        <taxon>Pseudomonadati</taxon>
        <taxon>Pseudomonadota</taxon>
        <taxon>Gammaproteobacteria</taxon>
        <taxon>Pseudomonadales</taxon>
        <taxon>Pseudomonadaceae</taxon>
        <taxon>Halopseudomonas</taxon>
    </lineage>
</organism>
<dbReference type="EMBL" id="BMFF01000001">
    <property type="protein sequence ID" value="GGC88875.1"/>
    <property type="molecule type" value="Genomic_DNA"/>
</dbReference>
<keyword evidence="1" id="KW-0732">Signal</keyword>
<proteinExistence type="predicted"/>
<dbReference type="RefSeq" id="WP_190325444.1">
    <property type="nucleotide sequence ID" value="NZ_VTTI01000003.1"/>
</dbReference>
<dbReference type="Pfam" id="PF09694">
    <property type="entry name" value="Gcw_chp"/>
    <property type="match status" value="1"/>
</dbReference>
<evidence type="ECO:0000313" key="3">
    <source>
        <dbReference type="Proteomes" id="UP000638188"/>
    </source>
</evidence>
<dbReference type="InterPro" id="IPR010239">
    <property type="entry name" value="CHP02001"/>
</dbReference>
<dbReference type="Proteomes" id="UP000638188">
    <property type="component" value="Unassembled WGS sequence"/>
</dbReference>
<feature type="signal peptide" evidence="1">
    <location>
        <begin position="1"/>
        <end position="23"/>
    </location>
</feature>